<dbReference type="PANTHER" id="PTHR10953">
    <property type="entry name" value="UBIQUITIN-ACTIVATING ENZYME E1"/>
    <property type="match status" value="1"/>
</dbReference>
<organism evidence="6">
    <name type="scientific">Spongospora subterranea</name>
    <dbReference type="NCBI Taxonomy" id="70186"/>
    <lineage>
        <taxon>Eukaryota</taxon>
        <taxon>Sar</taxon>
        <taxon>Rhizaria</taxon>
        <taxon>Endomyxa</taxon>
        <taxon>Phytomyxea</taxon>
        <taxon>Plasmodiophorida</taxon>
        <taxon>Plasmodiophoridae</taxon>
        <taxon>Spongospora</taxon>
    </lineage>
</organism>
<comment type="pathway">
    <text evidence="1 4">Protein modification; protein neddylation.</text>
</comment>
<name>A0A0H5R8A9_9EUKA</name>
<feature type="domain" description="THIF-type NAD/FAD binding fold" evidence="5">
    <location>
        <begin position="10"/>
        <end position="105"/>
    </location>
</feature>
<dbReference type="GO" id="GO:0005737">
    <property type="term" value="C:cytoplasm"/>
    <property type="evidence" value="ECO:0007669"/>
    <property type="project" value="TreeGrafter"/>
</dbReference>
<dbReference type="PANTHER" id="PTHR10953:SF29">
    <property type="entry name" value="NEDD8-ACTIVATING ENZYME E1 REGULATORY SUBUNIT"/>
    <property type="match status" value="1"/>
</dbReference>
<dbReference type="UniPathway" id="UPA00885"/>
<dbReference type="InterPro" id="IPR000594">
    <property type="entry name" value="ThiF_NAD_FAD-bd"/>
</dbReference>
<evidence type="ECO:0000256" key="1">
    <source>
        <dbReference type="ARBA" id="ARBA00005032"/>
    </source>
</evidence>
<protein>
    <recommendedName>
        <fullName evidence="4">NEDD8-activating enzyme E1 regulatory subunit</fullName>
    </recommendedName>
</protein>
<dbReference type="Gene3D" id="3.40.50.720">
    <property type="entry name" value="NAD(P)-binding Rossmann-like Domain"/>
    <property type="match status" value="2"/>
</dbReference>
<evidence type="ECO:0000313" key="6">
    <source>
        <dbReference type="EMBL" id="CRZ10368.1"/>
    </source>
</evidence>
<evidence type="ECO:0000256" key="2">
    <source>
        <dbReference type="ARBA" id="ARBA00006868"/>
    </source>
</evidence>
<proteinExistence type="inferred from homology"/>
<dbReference type="InterPro" id="IPR035985">
    <property type="entry name" value="Ubiquitin-activating_enz"/>
</dbReference>
<dbReference type="Pfam" id="PF00899">
    <property type="entry name" value="ThiF"/>
    <property type="match status" value="1"/>
</dbReference>
<dbReference type="SUPFAM" id="SSF69572">
    <property type="entry name" value="Activating enzymes of the ubiquitin-like proteins"/>
    <property type="match status" value="1"/>
</dbReference>
<dbReference type="PIRSF" id="PIRSF039099">
    <property type="entry name" value="APP-BP1"/>
    <property type="match status" value="1"/>
</dbReference>
<accession>A0A0H5R8A9</accession>
<dbReference type="InterPro" id="IPR045886">
    <property type="entry name" value="ThiF/MoeB/HesA"/>
</dbReference>
<dbReference type="InterPro" id="IPR030667">
    <property type="entry name" value="APP-BP1"/>
</dbReference>
<evidence type="ECO:0000256" key="3">
    <source>
        <dbReference type="ARBA" id="ARBA00022786"/>
    </source>
</evidence>
<evidence type="ECO:0000256" key="4">
    <source>
        <dbReference type="PIRNR" id="PIRNR039099"/>
    </source>
</evidence>
<dbReference type="AlphaFoldDB" id="A0A0H5R8A9"/>
<reference evidence="6" key="1">
    <citation type="submission" date="2015-04" db="EMBL/GenBank/DDBJ databases">
        <title>The genome sequence of the plant pathogenic Rhizarian Plasmodiophora brassicae reveals insights in its biotrophic life cycle and the origin of chitin synthesis.</title>
        <authorList>
            <person name="Schwelm A."/>
            <person name="Fogelqvist J."/>
            <person name="Knaust A."/>
            <person name="Julke S."/>
            <person name="Lilja T."/>
            <person name="Dhandapani V."/>
            <person name="Bonilla-Rosso G."/>
            <person name="Karlsson M."/>
            <person name="Shevchenko A."/>
            <person name="Choi S.R."/>
            <person name="Kim H.G."/>
            <person name="Park J.Y."/>
            <person name="Lim Y.P."/>
            <person name="Ludwig-Muller J."/>
            <person name="Dixelius C."/>
        </authorList>
    </citation>
    <scope>NUCLEOTIDE SEQUENCE</scope>
    <source>
        <tissue evidence="6">Potato root galls</tissue>
    </source>
</reference>
<evidence type="ECO:0000259" key="5">
    <source>
        <dbReference type="Pfam" id="PF00899"/>
    </source>
</evidence>
<keyword evidence="3 4" id="KW-0833">Ubl conjugation pathway</keyword>
<dbReference type="GO" id="GO:0019781">
    <property type="term" value="F:NEDD8 activating enzyme activity"/>
    <property type="evidence" value="ECO:0007669"/>
    <property type="project" value="UniProtKB-UniRule"/>
</dbReference>
<sequence>MDRSHHENKFDRQIRLWGFHGQATLESAHVLVLGSGPIASEFIKNLILANVAEFTIMDDSTVSLYDVGNNFFISSSSVGKDRGAVVASLLSELNLDCAVKHIDRNPAEFIKSCGDGLCHSNEDYKSLCQYTIVVATGIHLVDASLLCDILFPLKIPLLHIRSFGLIASLRLAISEHAVIETHPENESGDLFLHPSQLIHFPKLSQLLLSFDLFGSNTDEFVFTHVPFPAILLQLSNKFALEKPNVVCTPEEFKSFISSHNRLNSSNFDEAIRFTHYRTRDPRHHISGDLRDILSDSKASLTSSEADPFWILVKALKLFLSNEGHGFLPVSASLPDMTADTDSYLALKLAYSEKALADRQSVGKYVKDILLAMNLRSDHVPDLMIDEFVKNCRSIHVSRMRGISYDVGTFCDETAKAVVCEALAEEVDSLDQDQDSAICIDQDSNRPPNDIHWYLAIKCADIFHQKHGYYPGDRGDSIINSDLQALTEIASTVFKCIGFDPDNINTSCLEEIVRFGSSSIHNTASLIAGIAAQESLKLITRQYVVFNNTVVWNGVHATLARWSL</sequence>
<dbReference type="GO" id="GO:0045116">
    <property type="term" value="P:protein neddylation"/>
    <property type="evidence" value="ECO:0007669"/>
    <property type="project" value="UniProtKB-UniRule"/>
</dbReference>
<dbReference type="EMBL" id="HACM01009926">
    <property type="protein sequence ID" value="CRZ10368.1"/>
    <property type="molecule type" value="Transcribed_RNA"/>
</dbReference>
<comment type="similarity">
    <text evidence="2 4">Belongs to the ubiquitin-activating E1 family. ULA1 subfamily.</text>
</comment>